<dbReference type="Proteomes" id="UP000467252">
    <property type="component" value="Chromosome"/>
</dbReference>
<evidence type="ECO:0000313" key="2">
    <source>
        <dbReference type="Proteomes" id="UP000467252"/>
    </source>
</evidence>
<accession>A0A7I7URX9</accession>
<proteinExistence type="predicted"/>
<name>A0A7I7URX9_MYCPV</name>
<keyword evidence="2" id="KW-1185">Reference proteome</keyword>
<dbReference type="AlphaFoldDB" id="A0A7I7URX9"/>
<organism evidence="1 2">
    <name type="scientific">Mycolicibacterium pulveris</name>
    <name type="common">Mycobacterium pulveris</name>
    <dbReference type="NCBI Taxonomy" id="36813"/>
    <lineage>
        <taxon>Bacteria</taxon>
        <taxon>Bacillati</taxon>
        <taxon>Actinomycetota</taxon>
        <taxon>Actinomycetes</taxon>
        <taxon>Mycobacteriales</taxon>
        <taxon>Mycobacteriaceae</taxon>
        <taxon>Mycolicibacterium</taxon>
    </lineage>
</organism>
<protein>
    <submittedName>
        <fullName evidence="1">Uncharacterized protein</fullName>
    </submittedName>
</protein>
<gene>
    <name evidence="1" type="ORF">MPUL_52960</name>
</gene>
<sequence>MSASVEIGALPYLSPVLGSTNAIVAPLDESTRSPPMKFSTRNVSAIGALPSS</sequence>
<evidence type="ECO:0000313" key="1">
    <source>
        <dbReference type="EMBL" id="BBY84138.1"/>
    </source>
</evidence>
<dbReference type="EMBL" id="AP022599">
    <property type="protein sequence ID" value="BBY84138.1"/>
    <property type="molecule type" value="Genomic_DNA"/>
</dbReference>
<reference evidence="1 2" key="1">
    <citation type="journal article" date="2019" name="Emerg. Microbes Infect.">
        <title>Comprehensive subspecies identification of 175 nontuberculous mycobacteria species based on 7547 genomic profiles.</title>
        <authorList>
            <person name="Matsumoto Y."/>
            <person name="Kinjo T."/>
            <person name="Motooka D."/>
            <person name="Nabeya D."/>
            <person name="Jung N."/>
            <person name="Uechi K."/>
            <person name="Horii T."/>
            <person name="Iida T."/>
            <person name="Fujita J."/>
            <person name="Nakamura S."/>
        </authorList>
    </citation>
    <scope>NUCLEOTIDE SEQUENCE [LARGE SCALE GENOMIC DNA]</scope>
    <source>
        <strain evidence="1 2">JCM 6370</strain>
    </source>
</reference>